<gene>
    <name evidence="2" type="ORF">EFY79_14015</name>
</gene>
<dbReference type="Gene3D" id="3.40.50.10140">
    <property type="entry name" value="Toll/interleukin-1 receptor homology (TIR) domain"/>
    <property type="match status" value="1"/>
</dbReference>
<dbReference type="RefSeq" id="WP_123121357.1">
    <property type="nucleotide sequence ID" value="NZ_RJJR01000012.1"/>
</dbReference>
<feature type="domain" description="TIR" evidence="1">
    <location>
        <begin position="2"/>
        <end position="130"/>
    </location>
</feature>
<protein>
    <submittedName>
        <fullName evidence="2">Toll/interleukin-1 receptor domain-containing protein</fullName>
    </submittedName>
</protein>
<dbReference type="Proteomes" id="UP000267223">
    <property type="component" value="Unassembled WGS sequence"/>
</dbReference>
<keyword evidence="3" id="KW-1185">Reference proteome</keyword>
<evidence type="ECO:0000259" key="1">
    <source>
        <dbReference type="PROSITE" id="PS50104"/>
    </source>
</evidence>
<evidence type="ECO:0000313" key="2">
    <source>
        <dbReference type="EMBL" id="RNI34801.1"/>
    </source>
</evidence>
<dbReference type="InterPro" id="IPR000157">
    <property type="entry name" value="TIR_dom"/>
</dbReference>
<accession>A0A3M9NAL6</accession>
<reference evidence="2 3" key="1">
    <citation type="submission" date="2018-11" db="EMBL/GenBank/DDBJ databases">
        <title>Draft genome sequence of Ferruginibacter sp. BO-59.</title>
        <authorList>
            <person name="Im W.T."/>
        </authorList>
    </citation>
    <scope>NUCLEOTIDE SEQUENCE [LARGE SCALE GENOMIC DNA]</scope>
    <source>
        <strain evidence="2 3">BO-59</strain>
    </source>
</reference>
<dbReference type="SUPFAM" id="SSF52200">
    <property type="entry name" value="Toll/Interleukin receptor TIR domain"/>
    <property type="match status" value="1"/>
</dbReference>
<name>A0A3M9NAL6_9BACT</name>
<dbReference type="EMBL" id="RJJR01000012">
    <property type="protein sequence ID" value="RNI34801.1"/>
    <property type="molecule type" value="Genomic_DNA"/>
</dbReference>
<dbReference type="PROSITE" id="PS50104">
    <property type="entry name" value="TIR"/>
    <property type="match status" value="1"/>
</dbReference>
<dbReference type="Pfam" id="PF13676">
    <property type="entry name" value="TIR_2"/>
    <property type="match status" value="1"/>
</dbReference>
<keyword evidence="2" id="KW-0675">Receptor</keyword>
<comment type="caution">
    <text evidence="2">The sequence shown here is derived from an EMBL/GenBank/DDBJ whole genome shotgun (WGS) entry which is preliminary data.</text>
</comment>
<dbReference type="OrthoDB" id="668747at2"/>
<dbReference type="AlphaFoldDB" id="A0A3M9NAL6"/>
<sequence>MKQFDIFISYAHKDNEKADLISSYLTKLGWQVWKDQRLSVGNNFNDEIAGVLSNSKLIMVLWSVSSVSSAWVIKEANLALSLNKYFPLRLENVIMPGDLANYHAESLLRWNGDIDEEQFEQICLQVNEKIPIDNPITNKIIEKARARRDFFFNASGIWNSLSEGIKERSEVKWPFWLVRYIASDSKEAFNDLIWSVGGSPPYGGVAYDEASAVYELLEDYLGEGKASEGSYAKVEKFIINKPVEMKAMEAFRIYDKVVSNSENYTLKDLRIGNEDAVDVVDQPLTAYFNLLKAGIYYREGDPVNAYQFAIKAVDPLLTFQQNDAVYLDRLAAALTNSAVFANLNGDMAEARRCAFELKKIGRSQMLMNFQHLLSEGPDVSKTAEEIEETAWHLMDNQKNPYKAIEWYKEAEKKYRIDGNYKELSGLLGDMAVCYRRMGNIQLAIKTNRKAIEEAQRAGETISIYRWCQNLAGILMRNKDYQAAFPYLRLSLYAAAKLADPNEIKLSASALFEFKAYNLCTQEEITEMYKTALELLDTKSKSAVIKKSRSILEDFIEGKLHLATYTDDTGNQSPGTINPK</sequence>
<dbReference type="GO" id="GO:0007165">
    <property type="term" value="P:signal transduction"/>
    <property type="evidence" value="ECO:0007669"/>
    <property type="project" value="InterPro"/>
</dbReference>
<dbReference type="InterPro" id="IPR035897">
    <property type="entry name" value="Toll_tir_struct_dom_sf"/>
</dbReference>
<organism evidence="2 3">
    <name type="scientific">Hanamia caeni</name>
    <dbReference type="NCBI Taxonomy" id="2294116"/>
    <lineage>
        <taxon>Bacteria</taxon>
        <taxon>Pseudomonadati</taxon>
        <taxon>Bacteroidota</taxon>
        <taxon>Chitinophagia</taxon>
        <taxon>Chitinophagales</taxon>
        <taxon>Chitinophagaceae</taxon>
        <taxon>Hanamia</taxon>
    </lineage>
</organism>
<evidence type="ECO:0000313" key="3">
    <source>
        <dbReference type="Proteomes" id="UP000267223"/>
    </source>
</evidence>
<dbReference type="Gene3D" id="1.25.40.10">
    <property type="entry name" value="Tetratricopeptide repeat domain"/>
    <property type="match status" value="1"/>
</dbReference>
<dbReference type="SUPFAM" id="SSF48452">
    <property type="entry name" value="TPR-like"/>
    <property type="match status" value="1"/>
</dbReference>
<dbReference type="InterPro" id="IPR011990">
    <property type="entry name" value="TPR-like_helical_dom_sf"/>
</dbReference>
<proteinExistence type="predicted"/>